<proteinExistence type="inferred from homology"/>
<dbReference type="InterPro" id="IPR036866">
    <property type="entry name" value="RibonucZ/Hydroxyglut_hydro"/>
</dbReference>
<sequence length="533" mass="60426">MRNDGNVLIATDTAGRMLELAQLLDQMWRNTESGLTTYSLALLNNVSFNVVEFAKSQVEWMSDKIMRAFEDNRNNPFQFKHLKLCHNLAELARVPEPKVVLASTPDLQSGYSRDLFVAWCGNSKNSIILTSRTSPGTLTRWLIENQEAKTVTLEIRRRIKLDGAELEEYVKRKQDQEQEDIRRKVELALKGDVDSSDESETEMEVDSFYTSGVKGKHDLMRKAENKSRTGFFKQAKKAYPMFLFQEEKLKWDEYGEVIRPEDYIIADPVPADEEKSKEVWSPLTCFCLFTSREVPTKCVSSTVTLDINANVLYIDFEGRSDGDSIRRYLTQIKPRQLVLIHGPEEATSSLADYCHTANAVQGRVFCPSVGDVIDATTERHIYQVRLRDQLASSLNFAKARDIELAWIDGQIDMSAGRTDTSAMSEGKGQESMDTKDNKEEEEEPVAELVPTLYPLPPSQVQPHTAVFVNEPKLSDFKLVLINAGIPCEFVAGVLICNNVVAVRRESGRIQVEGTLCPDYFKVRELLYEQYAIV</sequence>
<name>A0A2T7NWN8_POMCA</name>
<dbReference type="AlphaFoldDB" id="A0A2T7NWN8"/>
<dbReference type="InterPro" id="IPR027075">
    <property type="entry name" value="CPSF2"/>
</dbReference>
<evidence type="ECO:0000256" key="3">
    <source>
        <dbReference type="ARBA" id="ARBA00022664"/>
    </source>
</evidence>
<keyword evidence="9" id="KW-1185">Reference proteome</keyword>
<dbReference type="STRING" id="400727.A0A2T7NWN8"/>
<comment type="caution">
    <text evidence="8">The sequence shown here is derived from an EMBL/GenBank/DDBJ whole genome shotgun (WGS) entry which is preliminary data.</text>
</comment>
<dbReference type="InterPro" id="IPR025069">
    <property type="entry name" value="Cpsf2_C"/>
</dbReference>
<dbReference type="Pfam" id="PF13299">
    <property type="entry name" value="CPSF100_C"/>
    <property type="match status" value="1"/>
</dbReference>
<comment type="similarity">
    <text evidence="2 5">Belongs to the metallo-beta-lactamase superfamily. RNA-metabolizing metallo-beta-lactamase-like family. CPSF2/YSH1 subfamily.</text>
</comment>
<dbReference type="InterPro" id="IPR022712">
    <property type="entry name" value="Beta_Casp"/>
</dbReference>
<dbReference type="Proteomes" id="UP000245119">
    <property type="component" value="Linkage Group LG8"/>
</dbReference>
<dbReference type="InterPro" id="IPR011108">
    <property type="entry name" value="RMMBL"/>
</dbReference>
<gene>
    <name evidence="8" type="ORF">C0Q70_13242</name>
</gene>
<dbReference type="SMART" id="SM01027">
    <property type="entry name" value="Beta-Casp"/>
    <property type="match status" value="1"/>
</dbReference>
<evidence type="ECO:0000259" key="7">
    <source>
        <dbReference type="SMART" id="SM01027"/>
    </source>
</evidence>
<feature type="compositionally biased region" description="Basic and acidic residues" evidence="6">
    <location>
        <begin position="427"/>
        <end position="438"/>
    </location>
</feature>
<evidence type="ECO:0000256" key="5">
    <source>
        <dbReference type="RuleBase" id="RU365006"/>
    </source>
</evidence>
<evidence type="ECO:0000313" key="9">
    <source>
        <dbReference type="Proteomes" id="UP000245119"/>
    </source>
</evidence>
<evidence type="ECO:0000256" key="1">
    <source>
        <dbReference type="ARBA" id="ARBA00004123"/>
    </source>
</evidence>
<dbReference type="GO" id="GO:0005847">
    <property type="term" value="C:mRNA cleavage and polyadenylation specificity factor complex"/>
    <property type="evidence" value="ECO:0007669"/>
    <property type="project" value="InterPro"/>
</dbReference>
<dbReference type="Gene3D" id="3.40.50.10890">
    <property type="match status" value="1"/>
</dbReference>
<evidence type="ECO:0000313" key="8">
    <source>
        <dbReference type="EMBL" id="PVD25584.1"/>
    </source>
</evidence>
<dbReference type="EMBL" id="PZQS01000008">
    <property type="protein sequence ID" value="PVD25584.1"/>
    <property type="molecule type" value="Genomic_DNA"/>
</dbReference>
<protein>
    <recommendedName>
        <fullName evidence="5">Cleavage and polyadenylation specificity factor subunit 2</fullName>
    </recommendedName>
    <alternativeName>
        <fullName evidence="5">Cleavage and polyadenylation specificity factor 100 kDa subunit</fullName>
    </alternativeName>
</protein>
<evidence type="ECO:0000256" key="2">
    <source>
        <dbReference type="ARBA" id="ARBA00010624"/>
    </source>
</evidence>
<keyword evidence="5" id="KW-0694">RNA-binding</keyword>
<dbReference type="GO" id="GO:0003723">
    <property type="term" value="F:RNA binding"/>
    <property type="evidence" value="ECO:0007669"/>
    <property type="project" value="UniProtKB-KW"/>
</dbReference>
<dbReference type="Pfam" id="PF10996">
    <property type="entry name" value="Beta-Casp"/>
    <property type="match status" value="1"/>
</dbReference>
<dbReference type="SUPFAM" id="SSF56281">
    <property type="entry name" value="Metallo-hydrolase/oxidoreductase"/>
    <property type="match status" value="1"/>
</dbReference>
<accession>A0A2T7NWN8</accession>
<dbReference type="GO" id="GO:0006398">
    <property type="term" value="P:mRNA 3'-end processing by stem-loop binding and cleavage"/>
    <property type="evidence" value="ECO:0007669"/>
    <property type="project" value="InterPro"/>
</dbReference>
<reference evidence="8 9" key="1">
    <citation type="submission" date="2018-04" db="EMBL/GenBank/DDBJ databases">
        <title>The genome of golden apple snail Pomacea canaliculata provides insight into stress tolerance and invasive adaptation.</title>
        <authorList>
            <person name="Liu C."/>
            <person name="Liu B."/>
            <person name="Ren Y."/>
            <person name="Zhang Y."/>
            <person name="Wang H."/>
            <person name="Li S."/>
            <person name="Jiang F."/>
            <person name="Yin L."/>
            <person name="Zhang G."/>
            <person name="Qian W."/>
            <person name="Fan W."/>
        </authorList>
    </citation>
    <scope>NUCLEOTIDE SEQUENCE [LARGE SCALE GENOMIC DNA]</scope>
    <source>
        <strain evidence="8">SZHN2017</strain>
        <tissue evidence="8">Muscle</tissue>
    </source>
</reference>
<dbReference type="PANTHER" id="PTHR45922:SF1">
    <property type="entry name" value="CLEAVAGE AND POLYADENYLATION SPECIFICITY FACTOR SUBUNIT 2"/>
    <property type="match status" value="1"/>
</dbReference>
<keyword evidence="4 5" id="KW-0539">Nucleus</keyword>
<feature type="region of interest" description="Disordered" evidence="6">
    <location>
        <begin position="416"/>
        <end position="441"/>
    </location>
</feature>
<dbReference type="PANTHER" id="PTHR45922">
    <property type="entry name" value="CLEAVAGE AND POLYADENYLATION SPECIFICITY FACTOR SUBUNIT 2"/>
    <property type="match status" value="1"/>
</dbReference>
<evidence type="ECO:0000256" key="4">
    <source>
        <dbReference type="ARBA" id="ARBA00023242"/>
    </source>
</evidence>
<keyword evidence="3 5" id="KW-0507">mRNA processing</keyword>
<feature type="domain" description="Beta-Casp" evidence="7">
    <location>
        <begin position="17"/>
        <end position="142"/>
    </location>
</feature>
<organism evidence="8 9">
    <name type="scientific">Pomacea canaliculata</name>
    <name type="common">Golden apple snail</name>
    <dbReference type="NCBI Taxonomy" id="400727"/>
    <lineage>
        <taxon>Eukaryota</taxon>
        <taxon>Metazoa</taxon>
        <taxon>Spiralia</taxon>
        <taxon>Lophotrochozoa</taxon>
        <taxon>Mollusca</taxon>
        <taxon>Gastropoda</taxon>
        <taxon>Caenogastropoda</taxon>
        <taxon>Architaenioglossa</taxon>
        <taxon>Ampullarioidea</taxon>
        <taxon>Ampullariidae</taxon>
        <taxon>Pomacea</taxon>
    </lineage>
</organism>
<evidence type="ECO:0000256" key="6">
    <source>
        <dbReference type="SAM" id="MobiDB-lite"/>
    </source>
</evidence>
<dbReference type="OrthoDB" id="64353at2759"/>
<comment type="subcellular location">
    <subcellularLocation>
        <location evidence="1 5">Nucleus</location>
    </subcellularLocation>
</comment>
<dbReference type="Pfam" id="PF07521">
    <property type="entry name" value="RMMBL"/>
    <property type="match status" value="1"/>
</dbReference>